<evidence type="ECO:0000256" key="1">
    <source>
        <dbReference type="SAM" id="MobiDB-lite"/>
    </source>
</evidence>
<organism evidence="4 5">
    <name type="scientific">Orchesella cincta</name>
    <name type="common">Springtail</name>
    <name type="synonym">Podura cincta</name>
    <dbReference type="NCBI Taxonomy" id="48709"/>
    <lineage>
        <taxon>Eukaryota</taxon>
        <taxon>Metazoa</taxon>
        <taxon>Ecdysozoa</taxon>
        <taxon>Arthropoda</taxon>
        <taxon>Hexapoda</taxon>
        <taxon>Collembola</taxon>
        <taxon>Entomobryomorpha</taxon>
        <taxon>Entomobryoidea</taxon>
        <taxon>Orchesellidae</taxon>
        <taxon>Orchesellinae</taxon>
        <taxon>Orchesella</taxon>
    </lineage>
</organism>
<feature type="signal peptide" evidence="2">
    <location>
        <begin position="1"/>
        <end position="20"/>
    </location>
</feature>
<dbReference type="SMART" id="SM00198">
    <property type="entry name" value="SCP"/>
    <property type="match status" value="1"/>
</dbReference>
<evidence type="ECO:0000313" key="4">
    <source>
        <dbReference type="EMBL" id="ODM94159.1"/>
    </source>
</evidence>
<evidence type="ECO:0000259" key="3">
    <source>
        <dbReference type="SMART" id="SM00198"/>
    </source>
</evidence>
<proteinExistence type="predicted"/>
<dbReference type="STRING" id="48709.A0A1D2MMA5"/>
<dbReference type="InterPro" id="IPR001283">
    <property type="entry name" value="CRISP-related"/>
</dbReference>
<evidence type="ECO:0000256" key="2">
    <source>
        <dbReference type="SAM" id="SignalP"/>
    </source>
</evidence>
<dbReference type="Gene3D" id="3.40.33.10">
    <property type="entry name" value="CAP"/>
    <property type="match status" value="1"/>
</dbReference>
<reference evidence="4 5" key="1">
    <citation type="journal article" date="2016" name="Genome Biol. Evol.">
        <title>Gene Family Evolution Reflects Adaptation to Soil Environmental Stressors in the Genome of the Collembolan Orchesella cincta.</title>
        <authorList>
            <person name="Faddeeva-Vakhrusheva A."/>
            <person name="Derks M.F."/>
            <person name="Anvar S.Y."/>
            <person name="Agamennone V."/>
            <person name="Suring W."/>
            <person name="Smit S."/>
            <person name="van Straalen N.M."/>
            <person name="Roelofs D."/>
        </authorList>
    </citation>
    <scope>NUCLEOTIDE SEQUENCE [LARGE SCALE GENOMIC DNA]</scope>
    <source>
        <tissue evidence="4">Mixed pool</tissue>
    </source>
</reference>
<feature type="region of interest" description="Disordered" evidence="1">
    <location>
        <begin position="219"/>
        <end position="238"/>
    </location>
</feature>
<dbReference type="InterPro" id="IPR014044">
    <property type="entry name" value="CAP_dom"/>
</dbReference>
<feature type="domain" description="SCP" evidence="3">
    <location>
        <begin position="167"/>
        <end position="316"/>
    </location>
</feature>
<dbReference type="EMBL" id="LJIJ01000851">
    <property type="protein sequence ID" value="ODM94159.1"/>
    <property type="molecule type" value="Genomic_DNA"/>
</dbReference>
<accession>A0A1D2MMA5</accession>
<gene>
    <name evidence="4" type="ORF">Ocin01_12520</name>
</gene>
<keyword evidence="5" id="KW-1185">Reference proteome</keyword>
<dbReference type="InterPro" id="IPR035940">
    <property type="entry name" value="CAP_sf"/>
</dbReference>
<protein>
    <submittedName>
        <fullName evidence="4">Golgi-associated plant pathogenesis-related protein 1</fullName>
    </submittedName>
</protein>
<sequence>MARLALAAFCIAALTATSSGMTFTEFGMDMASLAYESVCWYETLKQFPNTNSKGFNHCNTLSKQMKKQVMDQMDDEDEQKKYFGQFMTDMAMGSLPAVYASTCNGDLASGSADTSENESDVLNDQGQEYPFRAFAYCMMKTLQNQQGDEAIQAIKDEKTHARKHWMTIILDRDNEWRARHGAKPLTLNGDLNKAAQDWAETNARECNMYHSKNTDPIRQWMGEGTGESLSAGGGEDDNEDAAYQASNGWYEEMKDYPFPGGIQDANDPRFHAVGHFTQSVWLDTEYVGYGYAYNGNCSPYTHYIAARYFPAGNVAGGFQKNVVPPK</sequence>
<dbReference type="PANTHER" id="PTHR10334">
    <property type="entry name" value="CYSTEINE-RICH SECRETORY PROTEIN-RELATED"/>
    <property type="match status" value="1"/>
</dbReference>
<dbReference type="PRINTS" id="PR00837">
    <property type="entry name" value="V5TPXLIKE"/>
</dbReference>
<dbReference type="OrthoDB" id="337038at2759"/>
<keyword evidence="2" id="KW-0732">Signal</keyword>
<name>A0A1D2MMA5_ORCCI</name>
<dbReference type="AlphaFoldDB" id="A0A1D2MMA5"/>
<feature type="chain" id="PRO_5008904247" evidence="2">
    <location>
        <begin position="21"/>
        <end position="326"/>
    </location>
</feature>
<evidence type="ECO:0000313" key="5">
    <source>
        <dbReference type="Proteomes" id="UP000094527"/>
    </source>
</evidence>
<comment type="caution">
    <text evidence="4">The sequence shown here is derived from an EMBL/GenBank/DDBJ whole genome shotgun (WGS) entry which is preliminary data.</text>
</comment>
<dbReference type="Pfam" id="PF00188">
    <property type="entry name" value="CAP"/>
    <property type="match status" value="1"/>
</dbReference>
<dbReference type="SUPFAM" id="SSF55797">
    <property type="entry name" value="PR-1-like"/>
    <property type="match status" value="1"/>
</dbReference>
<dbReference type="Proteomes" id="UP000094527">
    <property type="component" value="Unassembled WGS sequence"/>
</dbReference>